<gene>
    <name evidence="1" type="ORF">AB5J58_04280</name>
</gene>
<sequence>MQALFSQASGPQHNDGVIGSASWVRSDAITLNGMAASLLHRLAKEVRG</sequence>
<proteinExistence type="predicted"/>
<accession>A0AB39M394</accession>
<name>A0AB39M394_9ACTN</name>
<reference evidence="1" key="1">
    <citation type="submission" date="2024-07" db="EMBL/GenBank/DDBJ databases">
        <authorList>
            <person name="Yu S.T."/>
        </authorList>
    </citation>
    <scope>NUCLEOTIDE SEQUENCE</scope>
    <source>
        <strain evidence="1">R08</strain>
    </source>
</reference>
<dbReference type="AlphaFoldDB" id="A0AB39M394"/>
<organism evidence="1">
    <name type="scientific">Streptomyces sp. R08</name>
    <dbReference type="NCBI Taxonomy" id="3238624"/>
    <lineage>
        <taxon>Bacteria</taxon>
        <taxon>Bacillati</taxon>
        <taxon>Actinomycetota</taxon>
        <taxon>Actinomycetes</taxon>
        <taxon>Kitasatosporales</taxon>
        <taxon>Streptomycetaceae</taxon>
        <taxon>Streptomyces</taxon>
    </lineage>
</organism>
<evidence type="ECO:0000313" key="1">
    <source>
        <dbReference type="EMBL" id="XDP99448.1"/>
    </source>
</evidence>
<dbReference type="RefSeq" id="WP_369186556.1">
    <property type="nucleotide sequence ID" value="NZ_CP163431.1"/>
</dbReference>
<protein>
    <submittedName>
        <fullName evidence="1">Uncharacterized protein</fullName>
    </submittedName>
</protein>
<dbReference type="EMBL" id="CP163431">
    <property type="protein sequence ID" value="XDP99448.1"/>
    <property type="molecule type" value="Genomic_DNA"/>
</dbReference>